<keyword evidence="2" id="KW-1185">Reference proteome</keyword>
<sequence length="298" mass="35350">MKIFFSSKCNTPRVRLGRIWGQYFQAISKKIILKKPQFHCDLFNLRFYPREDLNTCSFDGKDMEKSAYRVSQKSNIYYFRGLVRITVLTSKKRVSNMACIRSRIRRRLREAARQVLLFQDENGFPYLPVVPYDLFFVAKVDVLHENWKKLLWHVEKGLQRAQKILNSEHISNKFVSMKIQNLESLLIDNSSRDKLSLKSSIYTSLKNKSITSFEKKTPLQSKDFITLQFINSVIKITNSPCSTSVDKLSKNIKFLLEYYKLREITSFDIEMLTRSFRQYSQNIDENYFKTDKTWEIDD</sequence>
<gene>
    <name evidence="1" type="ORF">PORY_001190</name>
</gene>
<evidence type="ECO:0000313" key="1">
    <source>
        <dbReference type="EMBL" id="KAG4305634.1"/>
    </source>
</evidence>
<dbReference type="Proteomes" id="UP000768646">
    <property type="component" value="Unassembled WGS sequence"/>
</dbReference>
<protein>
    <submittedName>
        <fullName evidence="1">Uncharacterized protein</fullName>
    </submittedName>
</protein>
<evidence type="ECO:0000313" key="2">
    <source>
        <dbReference type="Proteomes" id="UP000768646"/>
    </source>
</evidence>
<proteinExistence type="predicted"/>
<organism evidence="1 2">
    <name type="scientific">Pneumocystis oryctolagi</name>
    <dbReference type="NCBI Taxonomy" id="42067"/>
    <lineage>
        <taxon>Eukaryota</taxon>
        <taxon>Fungi</taxon>
        <taxon>Dikarya</taxon>
        <taxon>Ascomycota</taxon>
        <taxon>Taphrinomycotina</taxon>
        <taxon>Pneumocystomycetes</taxon>
        <taxon>Pneumocystaceae</taxon>
        <taxon>Pneumocystis</taxon>
    </lineage>
</organism>
<dbReference type="EMBL" id="JABTEG010000003">
    <property type="protein sequence ID" value="KAG4305634.1"/>
    <property type="molecule type" value="Genomic_DNA"/>
</dbReference>
<reference evidence="1 2" key="1">
    <citation type="journal article" date="2021" name="Commun. Biol.">
        <title>Genomic insights into the host specific adaptation of the Pneumocystis genus.</title>
        <authorList>
            <person name="Cisse O.H."/>
            <person name="Ma L."/>
            <person name="Dekker J.P."/>
            <person name="Khil P.P."/>
            <person name="Youn J.-H."/>
            <person name="Brenchley J.M."/>
            <person name="Blair R."/>
            <person name="Pahar B."/>
            <person name="Chabe M."/>
            <person name="Van Rompay K.K.A."/>
            <person name="Keesler R."/>
            <person name="Sukura A."/>
            <person name="Hirsch V."/>
            <person name="Kutty G."/>
            <person name="Liu Y."/>
            <person name="Peng L."/>
            <person name="Chen J."/>
            <person name="Song J."/>
            <person name="Weissenbacher-Lang C."/>
            <person name="Xu J."/>
            <person name="Upham N.S."/>
            <person name="Stajich J.E."/>
            <person name="Cuomo C.A."/>
            <person name="Cushion M.T."/>
            <person name="Kovacs J.A."/>
        </authorList>
    </citation>
    <scope>NUCLEOTIDE SEQUENCE [LARGE SCALE GENOMIC DNA]</scope>
    <source>
        <strain evidence="1 2">RABM</strain>
    </source>
</reference>
<name>A0ACB7CD08_9ASCO</name>
<accession>A0ACB7CD08</accession>
<comment type="caution">
    <text evidence="1">The sequence shown here is derived from an EMBL/GenBank/DDBJ whole genome shotgun (WGS) entry which is preliminary data.</text>
</comment>